<accession>A0A4S4KPP3</accession>
<name>A0A4S4KPP3_9APHY</name>
<dbReference type="GO" id="GO:0005634">
    <property type="term" value="C:nucleus"/>
    <property type="evidence" value="ECO:0007669"/>
    <property type="project" value="TreeGrafter"/>
</dbReference>
<dbReference type="CDD" id="cd00116">
    <property type="entry name" value="LRR_RI"/>
    <property type="match status" value="1"/>
</dbReference>
<feature type="compositionally biased region" description="Acidic residues" evidence="4">
    <location>
        <begin position="363"/>
        <end position="379"/>
    </location>
</feature>
<evidence type="ECO:0008006" key="7">
    <source>
        <dbReference type="Google" id="ProtNLM"/>
    </source>
</evidence>
<dbReference type="GO" id="GO:0006913">
    <property type="term" value="P:nucleocytoplasmic transport"/>
    <property type="evidence" value="ECO:0007669"/>
    <property type="project" value="TreeGrafter"/>
</dbReference>
<dbReference type="InterPro" id="IPR027038">
    <property type="entry name" value="RanGap"/>
</dbReference>
<dbReference type="SUPFAM" id="SSF52047">
    <property type="entry name" value="RNI-like"/>
    <property type="match status" value="1"/>
</dbReference>
<dbReference type="PANTHER" id="PTHR24113">
    <property type="entry name" value="RAN GTPASE-ACTIVATING PROTEIN 1"/>
    <property type="match status" value="1"/>
</dbReference>
<dbReference type="InterPro" id="IPR032675">
    <property type="entry name" value="LRR_dom_sf"/>
</dbReference>
<evidence type="ECO:0000313" key="6">
    <source>
        <dbReference type="Proteomes" id="UP000309038"/>
    </source>
</evidence>
<dbReference type="Proteomes" id="UP000309038">
    <property type="component" value="Unassembled WGS sequence"/>
</dbReference>
<keyword evidence="6" id="KW-1185">Reference proteome</keyword>
<evidence type="ECO:0000256" key="2">
    <source>
        <dbReference type="ARBA" id="ARBA00022614"/>
    </source>
</evidence>
<dbReference type="GO" id="GO:0005829">
    <property type="term" value="C:cytosol"/>
    <property type="evidence" value="ECO:0007669"/>
    <property type="project" value="TreeGrafter"/>
</dbReference>
<comment type="caution">
    <text evidence="5">The sequence shown here is derived from an EMBL/GenBank/DDBJ whole genome shotgun (WGS) entry which is preliminary data.</text>
</comment>
<sequence length="416" mass="45131">MTVNPTILSLQGKGLKLNTRADIEPYLRDVDPAIVEEIHFGGNTVGIEAAEALAEFLEKTQVLKVRLIAPSVLQSLMLIIVSLSTQVADFADIFTGRLITEIPQALSAICDALKNKTSLVEINLSDNAFGGRSVDPMVPFLTTNRSFQILKLNNNGLGPAGGAIIADALLQSAKLSKKEGKPSNLRVVICGRNRLEDGSASVWAEAFREHAGLTEIRMPQNGIRMDGISALVRGISECKGLQYLDLQDNTFGELGSETMSGVLGQWPHLHTLNLSDCHLAEEGDVSPVVTVLAGGSNLKLQTLQLQNNNFDAQSFALLAEGIDSALGALKRLELQWNEIEEEDEGILALSRALKARRGKLIVDDEEDEEEEEETEETEKEETKEEVKPAQPAQAKSLTDQATDALADLLNKVSIRS</sequence>
<dbReference type="InterPro" id="IPR001611">
    <property type="entry name" value="Leu-rich_rpt"/>
</dbReference>
<evidence type="ECO:0000256" key="3">
    <source>
        <dbReference type="ARBA" id="ARBA00022737"/>
    </source>
</evidence>
<gene>
    <name evidence="5" type="ORF">EW026_g2314</name>
</gene>
<dbReference type="Pfam" id="PF13516">
    <property type="entry name" value="LRR_6"/>
    <property type="match status" value="2"/>
</dbReference>
<proteinExistence type="predicted"/>
<dbReference type="GO" id="GO:0005096">
    <property type="term" value="F:GTPase activator activity"/>
    <property type="evidence" value="ECO:0007669"/>
    <property type="project" value="UniProtKB-KW"/>
</dbReference>
<keyword evidence="3" id="KW-0677">Repeat</keyword>
<dbReference type="EMBL" id="SGPJ01000057">
    <property type="protein sequence ID" value="THH00181.1"/>
    <property type="molecule type" value="Genomic_DNA"/>
</dbReference>
<dbReference type="PANTHER" id="PTHR24113:SF12">
    <property type="entry name" value="RAN GTPASE-ACTIVATING PROTEIN 1"/>
    <property type="match status" value="1"/>
</dbReference>
<protein>
    <recommendedName>
        <fullName evidence="7">Ran GTPase activating protein 1</fullName>
    </recommendedName>
</protein>
<dbReference type="GO" id="GO:0048471">
    <property type="term" value="C:perinuclear region of cytoplasm"/>
    <property type="evidence" value="ECO:0007669"/>
    <property type="project" value="TreeGrafter"/>
</dbReference>
<reference evidence="5 6" key="1">
    <citation type="submission" date="2019-02" db="EMBL/GenBank/DDBJ databases">
        <title>Genome sequencing of the rare red list fungi Phlebia centrifuga.</title>
        <authorList>
            <person name="Buettner E."/>
            <person name="Kellner H."/>
        </authorList>
    </citation>
    <scope>NUCLEOTIDE SEQUENCE [LARGE SCALE GENOMIC DNA]</scope>
    <source>
        <strain evidence="5 6">DSM 108282</strain>
    </source>
</reference>
<dbReference type="Gene3D" id="3.80.10.10">
    <property type="entry name" value="Ribonuclease Inhibitor"/>
    <property type="match status" value="1"/>
</dbReference>
<keyword evidence="1" id="KW-0343">GTPase activation</keyword>
<evidence type="ECO:0000256" key="4">
    <source>
        <dbReference type="SAM" id="MobiDB-lite"/>
    </source>
</evidence>
<evidence type="ECO:0000256" key="1">
    <source>
        <dbReference type="ARBA" id="ARBA00022468"/>
    </source>
</evidence>
<dbReference type="AlphaFoldDB" id="A0A4S4KPP3"/>
<feature type="region of interest" description="Disordered" evidence="4">
    <location>
        <begin position="362"/>
        <end position="400"/>
    </location>
</feature>
<keyword evidence="2" id="KW-0433">Leucine-rich repeat</keyword>
<evidence type="ECO:0000313" key="5">
    <source>
        <dbReference type="EMBL" id="THH00181.1"/>
    </source>
</evidence>
<organism evidence="5 6">
    <name type="scientific">Hermanssonia centrifuga</name>
    <dbReference type="NCBI Taxonomy" id="98765"/>
    <lineage>
        <taxon>Eukaryota</taxon>
        <taxon>Fungi</taxon>
        <taxon>Dikarya</taxon>
        <taxon>Basidiomycota</taxon>
        <taxon>Agaricomycotina</taxon>
        <taxon>Agaricomycetes</taxon>
        <taxon>Polyporales</taxon>
        <taxon>Meruliaceae</taxon>
        <taxon>Hermanssonia</taxon>
    </lineage>
</organism>
<dbReference type="SMART" id="SM00368">
    <property type="entry name" value="LRR_RI"/>
    <property type="match status" value="8"/>
</dbReference>
<dbReference type="GO" id="GO:0031267">
    <property type="term" value="F:small GTPase binding"/>
    <property type="evidence" value="ECO:0007669"/>
    <property type="project" value="TreeGrafter"/>
</dbReference>